<protein>
    <submittedName>
        <fullName evidence="1">Uncharacterized protein</fullName>
    </submittedName>
</protein>
<keyword evidence="2" id="KW-1185">Reference proteome</keyword>
<organism evidence="1 2">
    <name type="scientific">Spiromyces aspiralis</name>
    <dbReference type="NCBI Taxonomy" id="68401"/>
    <lineage>
        <taxon>Eukaryota</taxon>
        <taxon>Fungi</taxon>
        <taxon>Fungi incertae sedis</taxon>
        <taxon>Zoopagomycota</taxon>
        <taxon>Kickxellomycotina</taxon>
        <taxon>Kickxellomycetes</taxon>
        <taxon>Kickxellales</taxon>
        <taxon>Kickxellaceae</taxon>
        <taxon>Spiromyces</taxon>
    </lineage>
</organism>
<accession>A0ACC1H994</accession>
<feature type="non-terminal residue" evidence="1">
    <location>
        <position position="1"/>
    </location>
</feature>
<name>A0ACC1H994_9FUNG</name>
<feature type="non-terminal residue" evidence="1">
    <location>
        <position position="254"/>
    </location>
</feature>
<evidence type="ECO:0000313" key="2">
    <source>
        <dbReference type="Proteomes" id="UP001145114"/>
    </source>
</evidence>
<evidence type="ECO:0000313" key="1">
    <source>
        <dbReference type="EMBL" id="KAJ1671151.1"/>
    </source>
</evidence>
<gene>
    <name evidence="1" type="ORF">EV182_007792</name>
</gene>
<dbReference type="EMBL" id="JAMZIH010008893">
    <property type="protein sequence ID" value="KAJ1671151.1"/>
    <property type="molecule type" value="Genomic_DNA"/>
</dbReference>
<dbReference type="Proteomes" id="UP001145114">
    <property type="component" value="Unassembled WGS sequence"/>
</dbReference>
<sequence length="254" mass="28632">ERLTANWKKIRPIGAGLQNLGNTCFLNSALQCLTYTAPLAEYFLHRGHSRSCRVGETCIACRLEAHVNSALRKGGSGVAGAFAPKMIVGRLKAIAKHMRVGRQEDAHEFIRYLIEGMQRNVLHGQDPKIDTRVQETTSLYQIFGGYLQSQVVCSQCNHSSNTFDPCLDISLDIHRSSTLEKALSRFVKPDLLLKANRYRCEKCNKLVDASKRMTVYQLPSVMTIQLKRFSSWTGGKINQHVEFPKTLNMKPYLS</sequence>
<proteinExistence type="predicted"/>
<comment type="caution">
    <text evidence="1">The sequence shown here is derived from an EMBL/GenBank/DDBJ whole genome shotgun (WGS) entry which is preliminary data.</text>
</comment>
<reference evidence="1" key="1">
    <citation type="submission" date="2022-06" db="EMBL/GenBank/DDBJ databases">
        <title>Phylogenomic reconstructions and comparative analyses of Kickxellomycotina fungi.</title>
        <authorList>
            <person name="Reynolds N.K."/>
            <person name="Stajich J.E."/>
            <person name="Barry K."/>
            <person name="Grigoriev I.V."/>
            <person name="Crous P."/>
            <person name="Smith M.E."/>
        </authorList>
    </citation>
    <scope>NUCLEOTIDE SEQUENCE</scope>
    <source>
        <strain evidence="1">RSA 2271</strain>
    </source>
</reference>